<reference evidence="1" key="1">
    <citation type="submission" date="2020-02" db="EMBL/GenBank/DDBJ databases">
        <title>Genome sequencing of the panga catfish, Pangasius djambal.</title>
        <authorList>
            <person name="Wen M."/>
            <person name="Zahm M."/>
            <person name="Roques C."/>
            <person name="Cabau C."/>
            <person name="Klopp C."/>
            <person name="Donnadieu C."/>
            <person name="Jouanno E."/>
            <person name="Avarre J.-C."/>
            <person name="Campet M."/>
            <person name="Ha T."/>
            <person name="Dugue R."/>
            <person name="Lampietro C."/>
            <person name="Louis A."/>
            <person name="Herpin A."/>
            <person name="Echchiki A."/>
            <person name="Berthelot C."/>
            <person name="Parey E."/>
            <person name="Roest-Crollius H."/>
            <person name="Braasch I."/>
            <person name="Postlethwait J.H."/>
            <person name="Bobe J."/>
            <person name="Montfort J."/>
            <person name="Bouchez O."/>
            <person name="Begum T."/>
            <person name="Schartl M."/>
            <person name="Gustiano R."/>
            <person name="Guiguen Y."/>
        </authorList>
    </citation>
    <scope>NUCLEOTIDE SEQUENCE</scope>
    <source>
        <strain evidence="1">Pdj_M5554</strain>
    </source>
</reference>
<comment type="caution">
    <text evidence="1">The sequence shown here is derived from an EMBL/GenBank/DDBJ whole genome shotgun (WGS) entry which is preliminary data.</text>
</comment>
<protein>
    <submittedName>
        <fullName evidence="1">Uncharacterized protein</fullName>
    </submittedName>
</protein>
<evidence type="ECO:0000313" key="2">
    <source>
        <dbReference type="Proteomes" id="UP000830395"/>
    </source>
</evidence>
<sequence length="229" mass="25496">MEILKARRFLPERISVSLLLMVMFSVCGMLEALEMSTGKVPFLEAVNGSDVLLPCSYTSCIGISELYFKWEFNDNGTMVKVMDSMIPTDNAEPVNKRIYRDRVEFMGSSKTNNVSIMIWNVTFEDAGQYTCFGKNRKEMGKNHSAIFTLYVVDELRVVDNTLTIIIVSCVGGGIALLVIFMLLKNFTLFVLAKLEEKNKECLVSSSGIDNTENGLSGSKVTPKPTPKKA</sequence>
<organism evidence="1 2">
    <name type="scientific">Pangasius djambal</name>
    <dbReference type="NCBI Taxonomy" id="1691987"/>
    <lineage>
        <taxon>Eukaryota</taxon>
        <taxon>Metazoa</taxon>
        <taxon>Chordata</taxon>
        <taxon>Craniata</taxon>
        <taxon>Vertebrata</taxon>
        <taxon>Euteleostomi</taxon>
        <taxon>Actinopterygii</taxon>
        <taxon>Neopterygii</taxon>
        <taxon>Teleostei</taxon>
        <taxon>Ostariophysi</taxon>
        <taxon>Siluriformes</taxon>
        <taxon>Pangasiidae</taxon>
        <taxon>Pangasius</taxon>
    </lineage>
</organism>
<proteinExistence type="predicted"/>
<gene>
    <name evidence="1" type="ORF">PDJAM_G00169660</name>
</gene>
<accession>A0ACC5ZLX4</accession>
<evidence type="ECO:0000313" key="1">
    <source>
        <dbReference type="EMBL" id="MCJ8748875.1"/>
    </source>
</evidence>
<dbReference type="Proteomes" id="UP000830395">
    <property type="component" value="Chromosome 27"/>
</dbReference>
<keyword evidence="2" id="KW-1185">Reference proteome</keyword>
<name>A0ACC5ZLX4_9TELE</name>
<dbReference type="EMBL" id="CM041001">
    <property type="protein sequence ID" value="MCJ8748875.1"/>
    <property type="molecule type" value="Genomic_DNA"/>
</dbReference>